<dbReference type="Proteomes" id="UP000002872">
    <property type="component" value="Unassembled WGS sequence"/>
</dbReference>
<dbReference type="OrthoDB" id="10560467at2759"/>
<accession>I3EEJ5</accession>
<protein>
    <submittedName>
        <fullName evidence="1">Uncharacterized protein</fullName>
    </submittedName>
</protein>
<keyword evidence="2" id="KW-1185">Reference proteome</keyword>
<feature type="non-terminal residue" evidence="1">
    <location>
        <position position="1"/>
    </location>
</feature>
<dbReference type="AlphaFoldDB" id="I3EEJ5"/>
<organism evidence="1 2">
    <name type="scientific">Nematocida parisii (strain ERTm3)</name>
    <name type="common">Nematode killer fungus</name>
    <dbReference type="NCBI Taxonomy" id="935791"/>
    <lineage>
        <taxon>Eukaryota</taxon>
        <taxon>Fungi</taxon>
        <taxon>Fungi incertae sedis</taxon>
        <taxon>Microsporidia</taxon>
        <taxon>Nematocida</taxon>
    </lineage>
</organism>
<reference evidence="1" key="1">
    <citation type="submission" date="2011-01" db="EMBL/GenBank/DDBJ databases">
        <title>The Genome Sequence of Nematocida parisii strain ERTm3.</title>
        <authorList>
            <consortium name="The Broad Institute Genome Sequencing Platform"/>
            <consortium name="The Broad Institute Genome Sequencing Center for Infectious Disease"/>
            <person name="Cuomo C."/>
            <person name="Troemel E."/>
            <person name="Young S.K."/>
            <person name="Zeng Q."/>
            <person name="Gargeya S."/>
            <person name="Fitzgerald M."/>
            <person name="Haas B."/>
            <person name="Abouelleil A."/>
            <person name="Alvarado L."/>
            <person name="Arachchi H.M."/>
            <person name="Berlin A."/>
            <person name="Chapman S.B."/>
            <person name="Gearin G."/>
            <person name="Goldberg J."/>
            <person name="Griggs A."/>
            <person name="Gujja S."/>
            <person name="Hansen M."/>
            <person name="Heiman D."/>
            <person name="Howarth C."/>
            <person name="Larimer J."/>
            <person name="Lui A."/>
            <person name="MacDonald P.J.P."/>
            <person name="McCowen C."/>
            <person name="Montmayeur A."/>
            <person name="Murphy C."/>
            <person name="Neiman D."/>
            <person name="Pearson M."/>
            <person name="Priest M."/>
            <person name="Roberts A."/>
            <person name="Saif S."/>
            <person name="Shea T."/>
            <person name="Sisk P."/>
            <person name="Stolte C."/>
            <person name="Sykes S."/>
            <person name="Wortman J."/>
            <person name="Nusbaum C."/>
            <person name="Birren B."/>
        </authorList>
    </citation>
    <scope>NUCLEOTIDE SEQUENCE</scope>
    <source>
        <strain evidence="1">ERTm3</strain>
    </source>
</reference>
<dbReference type="EMBL" id="GL870881">
    <property type="protein sequence ID" value="EIJ87642.1"/>
    <property type="molecule type" value="Genomic_DNA"/>
</dbReference>
<dbReference type="HOGENOM" id="CLU_1791487_0_0_1"/>
<evidence type="ECO:0000313" key="1">
    <source>
        <dbReference type="EMBL" id="EIJ87642.1"/>
    </source>
</evidence>
<sequence>VESFNNIYKELENHIANFKSDRRPLYNLTEQYKADGCYSITITDEYTNASIWREDPCSGYCSIYELINSYAFKRYLIDYRKRPEEFWYKIIDLLILMPDIFSAYQGIANELRNLILLSGDYTNAFNFIGIRSIYKGKNPSEKSMN</sequence>
<proteinExistence type="predicted"/>
<evidence type="ECO:0000313" key="2">
    <source>
        <dbReference type="Proteomes" id="UP000002872"/>
    </source>
</evidence>
<name>I3EEJ5_NEMP3</name>
<dbReference type="VEuPathDB" id="MicrosporidiaDB:NEQG_02189"/>
<gene>
    <name evidence="1" type="ORF">NEQG_02189</name>
</gene>
<dbReference type="InParanoid" id="I3EEJ5"/>